<name>A0A9P4JMN0_9PLEO</name>
<proteinExistence type="predicted"/>
<accession>A0A9P4JMN0</accession>
<dbReference type="OrthoDB" id="3800349at2759"/>
<feature type="compositionally biased region" description="Basic residues" evidence="1">
    <location>
        <begin position="401"/>
        <end position="423"/>
    </location>
</feature>
<evidence type="ECO:0000256" key="1">
    <source>
        <dbReference type="SAM" id="MobiDB-lite"/>
    </source>
</evidence>
<feature type="compositionally biased region" description="Polar residues" evidence="1">
    <location>
        <begin position="277"/>
        <end position="302"/>
    </location>
</feature>
<gene>
    <name evidence="2" type="ORF">GQ43DRAFT_9358</name>
</gene>
<reference evidence="2" key="1">
    <citation type="journal article" date="2020" name="Stud. Mycol.">
        <title>101 Dothideomycetes genomes: a test case for predicting lifestyles and emergence of pathogens.</title>
        <authorList>
            <person name="Haridas S."/>
            <person name="Albert R."/>
            <person name="Binder M."/>
            <person name="Bloem J."/>
            <person name="Labutti K."/>
            <person name="Salamov A."/>
            <person name="Andreopoulos B."/>
            <person name="Baker S."/>
            <person name="Barry K."/>
            <person name="Bills G."/>
            <person name="Bluhm B."/>
            <person name="Cannon C."/>
            <person name="Castanera R."/>
            <person name="Culley D."/>
            <person name="Daum C."/>
            <person name="Ezra D."/>
            <person name="Gonzalez J."/>
            <person name="Henrissat B."/>
            <person name="Kuo A."/>
            <person name="Liang C."/>
            <person name="Lipzen A."/>
            <person name="Lutzoni F."/>
            <person name="Magnuson J."/>
            <person name="Mondo S."/>
            <person name="Nolan M."/>
            <person name="Ohm R."/>
            <person name="Pangilinan J."/>
            <person name="Park H.-J."/>
            <person name="Ramirez L."/>
            <person name="Alfaro M."/>
            <person name="Sun H."/>
            <person name="Tritt A."/>
            <person name="Yoshinaga Y."/>
            <person name="Zwiers L.-H."/>
            <person name="Turgeon B."/>
            <person name="Goodwin S."/>
            <person name="Spatafora J."/>
            <person name="Crous P."/>
            <person name="Grigoriev I."/>
        </authorList>
    </citation>
    <scope>NUCLEOTIDE SEQUENCE</scope>
    <source>
        <strain evidence="2">ATCC 74209</strain>
    </source>
</reference>
<feature type="compositionally biased region" description="Basic and acidic residues" evidence="1">
    <location>
        <begin position="40"/>
        <end position="66"/>
    </location>
</feature>
<dbReference type="AlphaFoldDB" id="A0A9P4JMN0"/>
<feature type="region of interest" description="Disordered" evidence="1">
    <location>
        <begin position="22"/>
        <end position="237"/>
    </location>
</feature>
<sequence length="489" mass="53274">MAALAFKALSYGADKIPDKVFEAMPGGFFRPPEKKKSKGNRKDTRRRSEGRYNDRGRRPSGRERARNRSPSTDYSGYSGYSDTDPEQDARDKKLRRRAKSLGRSVSPLDRSRSRDRNERRPTRDTRNRDLDEEMDRAERGPEFQPPPAQYKPYNPADYAPPMGAAAGTGYYDHGEPRQDSNTFSPQASNTPFNSTTPSSPSLSRSRGSSFSPSRVNSFSPSHANSSSASRTGSYNSSLANSFNQFASASSTLDALLSPASPLETAFSPSSDPPLATLLQQSGSNTTQQPNSRRGTWQSSSAARYTPAAGYAPSPVNASLPPPNPGYPTYNPVGYASPHPGGYASPNPAQYRAPGNSYAAPPPFYRQPSHSQPTLIEPPYSGNEMASYQQPPIRQDSSSSSRGHRHGDGKRRRARSAGHHRSRSRMTDQLRDRFDQLDLDPHERKAMASAAGALAGGLAANSLHHSTLSTVVGVALGSLGARELEKRHEK</sequence>
<comment type="caution">
    <text evidence="2">The sequence shown here is derived from an EMBL/GenBank/DDBJ whole genome shotgun (WGS) entry which is preliminary data.</text>
</comment>
<feature type="compositionally biased region" description="Basic and acidic residues" evidence="1">
    <location>
        <begin position="109"/>
        <end position="129"/>
    </location>
</feature>
<dbReference type="Proteomes" id="UP000799536">
    <property type="component" value="Unassembled WGS sequence"/>
</dbReference>
<dbReference type="EMBL" id="ML993949">
    <property type="protein sequence ID" value="KAF2202097.1"/>
    <property type="molecule type" value="Genomic_DNA"/>
</dbReference>
<feature type="region of interest" description="Disordered" evidence="1">
    <location>
        <begin position="261"/>
        <end position="430"/>
    </location>
</feature>
<keyword evidence="3" id="KW-1185">Reference proteome</keyword>
<organism evidence="2 3">
    <name type="scientific">Delitschia confertaspora ATCC 74209</name>
    <dbReference type="NCBI Taxonomy" id="1513339"/>
    <lineage>
        <taxon>Eukaryota</taxon>
        <taxon>Fungi</taxon>
        <taxon>Dikarya</taxon>
        <taxon>Ascomycota</taxon>
        <taxon>Pezizomycotina</taxon>
        <taxon>Dothideomycetes</taxon>
        <taxon>Pleosporomycetidae</taxon>
        <taxon>Pleosporales</taxon>
        <taxon>Delitschiaceae</taxon>
        <taxon>Delitschia</taxon>
    </lineage>
</organism>
<evidence type="ECO:0000313" key="3">
    <source>
        <dbReference type="Proteomes" id="UP000799536"/>
    </source>
</evidence>
<protein>
    <recommendedName>
        <fullName evidence="4">Glycine zipper 2TM domain-containing protein</fullName>
    </recommendedName>
</protein>
<feature type="compositionally biased region" description="Low complexity" evidence="1">
    <location>
        <begin position="68"/>
        <end position="82"/>
    </location>
</feature>
<evidence type="ECO:0000313" key="2">
    <source>
        <dbReference type="EMBL" id="KAF2202097.1"/>
    </source>
</evidence>
<feature type="compositionally biased region" description="Low complexity" evidence="1">
    <location>
        <begin position="188"/>
        <end position="237"/>
    </location>
</feature>
<evidence type="ECO:0008006" key="4">
    <source>
        <dbReference type="Google" id="ProtNLM"/>
    </source>
</evidence>